<dbReference type="Proteomes" id="UP001175211">
    <property type="component" value="Unassembled WGS sequence"/>
</dbReference>
<reference evidence="1" key="1">
    <citation type="submission" date="2023-06" db="EMBL/GenBank/DDBJ databases">
        <authorList>
            <consortium name="Lawrence Berkeley National Laboratory"/>
            <person name="Ahrendt S."/>
            <person name="Sahu N."/>
            <person name="Indic B."/>
            <person name="Wong-Bajracharya J."/>
            <person name="Merenyi Z."/>
            <person name="Ke H.-M."/>
            <person name="Monk M."/>
            <person name="Kocsube S."/>
            <person name="Drula E."/>
            <person name="Lipzen A."/>
            <person name="Balint B."/>
            <person name="Henrissat B."/>
            <person name="Andreopoulos B."/>
            <person name="Martin F.M."/>
            <person name="Harder C.B."/>
            <person name="Rigling D."/>
            <person name="Ford K.L."/>
            <person name="Foster G.D."/>
            <person name="Pangilinan J."/>
            <person name="Papanicolaou A."/>
            <person name="Barry K."/>
            <person name="LaButti K."/>
            <person name="Viragh M."/>
            <person name="Koriabine M."/>
            <person name="Yan M."/>
            <person name="Riley R."/>
            <person name="Champramary S."/>
            <person name="Plett K.L."/>
            <person name="Tsai I.J."/>
            <person name="Slot J."/>
            <person name="Sipos G."/>
            <person name="Plett J."/>
            <person name="Nagy L.G."/>
            <person name="Grigoriev I.V."/>
        </authorList>
    </citation>
    <scope>NUCLEOTIDE SEQUENCE</scope>
    <source>
        <strain evidence="1">CCBAS 213</strain>
    </source>
</reference>
<dbReference type="GeneID" id="85361967"/>
<protein>
    <submittedName>
        <fullName evidence="1">Uncharacterized protein</fullName>
    </submittedName>
</protein>
<dbReference type="EMBL" id="JAUEPS010000071">
    <property type="protein sequence ID" value="KAK0441210.1"/>
    <property type="molecule type" value="Genomic_DNA"/>
</dbReference>
<name>A0AA39JFW4_ARMTA</name>
<gene>
    <name evidence="1" type="ORF">EV420DRAFT_1650131</name>
</gene>
<sequence>MDTYFKICQAKEEIKRLNIEIQRVITYMHIEDTYLRRREGAIAETEPALAFQISRYRQDRERFYAAHMHRFYALSKDAGFTGSVEVGVAAARLSGFGLEDRDGNDMSIDHEYAVVSRISDADSDDSDYEDGEDAVHEQVQAIMQVSEDTTRE</sequence>
<dbReference type="RefSeq" id="XP_060323896.1">
    <property type="nucleotide sequence ID" value="XM_060478419.1"/>
</dbReference>
<keyword evidence="2" id="KW-1185">Reference proteome</keyword>
<comment type="caution">
    <text evidence="1">The sequence shown here is derived from an EMBL/GenBank/DDBJ whole genome shotgun (WGS) entry which is preliminary data.</text>
</comment>
<accession>A0AA39JFW4</accession>
<dbReference type="AlphaFoldDB" id="A0AA39JFW4"/>
<evidence type="ECO:0000313" key="1">
    <source>
        <dbReference type="EMBL" id="KAK0441210.1"/>
    </source>
</evidence>
<evidence type="ECO:0000313" key="2">
    <source>
        <dbReference type="Proteomes" id="UP001175211"/>
    </source>
</evidence>
<organism evidence="1 2">
    <name type="scientific">Armillaria tabescens</name>
    <name type="common">Ringless honey mushroom</name>
    <name type="synonym">Agaricus tabescens</name>
    <dbReference type="NCBI Taxonomy" id="1929756"/>
    <lineage>
        <taxon>Eukaryota</taxon>
        <taxon>Fungi</taxon>
        <taxon>Dikarya</taxon>
        <taxon>Basidiomycota</taxon>
        <taxon>Agaricomycotina</taxon>
        <taxon>Agaricomycetes</taxon>
        <taxon>Agaricomycetidae</taxon>
        <taxon>Agaricales</taxon>
        <taxon>Marasmiineae</taxon>
        <taxon>Physalacriaceae</taxon>
        <taxon>Desarmillaria</taxon>
    </lineage>
</organism>
<proteinExistence type="predicted"/>